<reference evidence="3" key="1">
    <citation type="journal article" date="2019" name="Int. J. Syst. Evol. Microbiol.">
        <title>The Global Catalogue of Microorganisms (GCM) 10K type strain sequencing project: providing services to taxonomists for standard genome sequencing and annotation.</title>
        <authorList>
            <consortium name="The Broad Institute Genomics Platform"/>
            <consortium name="The Broad Institute Genome Sequencing Center for Infectious Disease"/>
            <person name="Wu L."/>
            <person name="Ma J."/>
        </authorList>
    </citation>
    <scope>NUCLEOTIDE SEQUENCE [LARGE SCALE GENOMIC DNA]</scope>
    <source>
        <strain evidence="3">XZYJ18</strain>
    </source>
</reference>
<evidence type="ECO:0000256" key="1">
    <source>
        <dbReference type="SAM" id="Phobius"/>
    </source>
</evidence>
<dbReference type="PANTHER" id="PTHR33452">
    <property type="entry name" value="OXIDOREDUCTASE CATD-RELATED"/>
    <property type="match status" value="1"/>
</dbReference>
<protein>
    <submittedName>
        <fullName evidence="2">DoxX family protein</fullName>
    </submittedName>
</protein>
<dbReference type="InterPro" id="IPR051907">
    <property type="entry name" value="DoxX-like_oxidoreductase"/>
</dbReference>
<dbReference type="Proteomes" id="UP001596175">
    <property type="component" value="Unassembled WGS sequence"/>
</dbReference>
<evidence type="ECO:0000313" key="3">
    <source>
        <dbReference type="Proteomes" id="UP001596175"/>
    </source>
</evidence>
<feature type="transmembrane region" description="Helical" evidence="1">
    <location>
        <begin position="31"/>
        <end position="52"/>
    </location>
</feature>
<sequence length="141" mass="15310">MTTSFETTAERDSTTMRSGSLLRYARPGTLLAFRVAVTVLFLLHPIDMIGLLGGESPGGVMVAISVVEILAALLVAVGLFARPAAFLLSGMLAFAYFVIHLPDGWNWMENGGEPAALYSWIFLLLFVLGPGPLSLDRLRRR</sequence>
<dbReference type="RefSeq" id="WP_378022142.1">
    <property type="nucleotide sequence ID" value="NZ_JBHSKG010000008.1"/>
</dbReference>
<dbReference type="PANTHER" id="PTHR33452:SF4">
    <property type="entry name" value="BLL4328 PROTEIN"/>
    <property type="match status" value="1"/>
</dbReference>
<keyword evidence="1" id="KW-1133">Transmembrane helix</keyword>
<name>A0ABV9ZKF9_9PSEU</name>
<gene>
    <name evidence="2" type="ORF">ACFPK1_17120</name>
</gene>
<feature type="transmembrane region" description="Helical" evidence="1">
    <location>
        <begin position="58"/>
        <end position="77"/>
    </location>
</feature>
<accession>A0ABV9ZKF9</accession>
<keyword evidence="3" id="KW-1185">Reference proteome</keyword>
<feature type="transmembrane region" description="Helical" evidence="1">
    <location>
        <begin position="117"/>
        <end position="135"/>
    </location>
</feature>
<keyword evidence="1" id="KW-0472">Membrane</keyword>
<comment type="caution">
    <text evidence="2">The sequence shown here is derived from an EMBL/GenBank/DDBJ whole genome shotgun (WGS) entry which is preliminary data.</text>
</comment>
<organism evidence="2 3">
    <name type="scientific">Actinomycetospora rhizophila</name>
    <dbReference type="NCBI Taxonomy" id="1416876"/>
    <lineage>
        <taxon>Bacteria</taxon>
        <taxon>Bacillati</taxon>
        <taxon>Actinomycetota</taxon>
        <taxon>Actinomycetes</taxon>
        <taxon>Pseudonocardiales</taxon>
        <taxon>Pseudonocardiaceae</taxon>
        <taxon>Actinomycetospora</taxon>
    </lineage>
</organism>
<feature type="transmembrane region" description="Helical" evidence="1">
    <location>
        <begin position="84"/>
        <end position="102"/>
    </location>
</feature>
<keyword evidence="1" id="KW-0812">Transmembrane</keyword>
<dbReference type="EMBL" id="JBHSKG010000008">
    <property type="protein sequence ID" value="MFC5139964.1"/>
    <property type="molecule type" value="Genomic_DNA"/>
</dbReference>
<proteinExistence type="predicted"/>
<evidence type="ECO:0000313" key="2">
    <source>
        <dbReference type="EMBL" id="MFC5139964.1"/>
    </source>
</evidence>